<evidence type="ECO:0000259" key="2">
    <source>
        <dbReference type="PROSITE" id="PS51464"/>
    </source>
</evidence>
<accession>A0A1G8V2U2</accession>
<dbReference type="GO" id="GO:1901135">
    <property type="term" value="P:carbohydrate derivative metabolic process"/>
    <property type="evidence" value="ECO:0007669"/>
    <property type="project" value="InterPro"/>
</dbReference>
<evidence type="ECO:0000256" key="1">
    <source>
        <dbReference type="ARBA" id="ARBA00009235"/>
    </source>
</evidence>
<organism evidence="3 4">
    <name type="scientific">Aneurinibacillus migulanus</name>
    <name type="common">Bacillus migulanus</name>
    <dbReference type="NCBI Taxonomy" id="47500"/>
    <lineage>
        <taxon>Bacteria</taxon>
        <taxon>Bacillati</taxon>
        <taxon>Bacillota</taxon>
        <taxon>Bacilli</taxon>
        <taxon>Bacillales</taxon>
        <taxon>Paenibacillaceae</taxon>
        <taxon>Aneurinibacillus group</taxon>
        <taxon>Aneurinibacillus</taxon>
    </lineage>
</organism>
<dbReference type="Gene3D" id="3.40.50.10490">
    <property type="entry name" value="Glucose-6-phosphate isomerase like protein, domain 1"/>
    <property type="match status" value="1"/>
</dbReference>
<dbReference type="Pfam" id="PF01380">
    <property type="entry name" value="SIS"/>
    <property type="match status" value="1"/>
</dbReference>
<evidence type="ECO:0000313" key="4">
    <source>
        <dbReference type="Proteomes" id="UP000182836"/>
    </source>
</evidence>
<dbReference type="PROSITE" id="PS51464">
    <property type="entry name" value="SIS"/>
    <property type="match status" value="1"/>
</dbReference>
<dbReference type="PANTHER" id="PTHR43443:SF1">
    <property type="entry name" value="3-HEXULOSE-6-PHOSPHATE ISOMERASE"/>
    <property type="match status" value="1"/>
</dbReference>
<dbReference type="SUPFAM" id="SSF53697">
    <property type="entry name" value="SIS domain"/>
    <property type="match status" value="1"/>
</dbReference>
<dbReference type="GO" id="GO:0097367">
    <property type="term" value="F:carbohydrate derivative binding"/>
    <property type="evidence" value="ECO:0007669"/>
    <property type="project" value="InterPro"/>
</dbReference>
<name>A0A1G8V2U2_ANEMI</name>
<dbReference type="GO" id="GO:0016853">
    <property type="term" value="F:isomerase activity"/>
    <property type="evidence" value="ECO:0007669"/>
    <property type="project" value="UniProtKB-KW"/>
</dbReference>
<dbReference type="InterPro" id="IPR046348">
    <property type="entry name" value="SIS_dom_sf"/>
</dbReference>
<sequence length="189" mass="20517">MKDKAVETVSTIQFILDEVNSVLKGCCNREYEFFVSLLKRESRFFFAGEGRSGLVAKMIAMRLMHSGKTVFVIGETTTPAIGVGDVLIILSGSGQTPMIKQIGQSASSTGALVCVVTTNTKVKHFTWCSAILHVPAATKYRLEGEPSTIQPLGNQFDQAAHLLLDAAIIDSLSKNQTNDSLKKQHANLE</sequence>
<dbReference type="PANTHER" id="PTHR43443">
    <property type="entry name" value="3-HEXULOSE-6-PHOSPHATE ISOMERASE"/>
    <property type="match status" value="1"/>
</dbReference>
<feature type="domain" description="SIS" evidence="2">
    <location>
        <begin position="34"/>
        <end position="174"/>
    </location>
</feature>
<dbReference type="InterPro" id="IPR017552">
    <property type="entry name" value="PHI/rmpB"/>
</dbReference>
<dbReference type="InterPro" id="IPR001347">
    <property type="entry name" value="SIS_dom"/>
</dbReference>
<reference evidence="3 4" key="1">
    <citation type="submission" date="2016-10" db="EMBL/GenBank/DDBJ databases">
        <authorList>
            <person name="de Groot N.N."/>
        </authorList>
    </citation>
    <scope>NUCLEOTIDE SEQUENCE [LARGE SCALE GENOMIC DNA]</scope>
    <source>
        <strain evidence="3 4">DSM 2895</strain>
    </source>
</reference>
<dbReference type="Proteomes" id="UP000182836">
    <property type="component" value="Unassembled WGS sequence"/>
</dbReference>
<proteinExistence type="inferred from homology"/>
<gene>
    <name evidence="3" type="ORF">SAMN04487909_12215</name>
</gene>
<dbReference type="AlphaFoldDB" id="A0A1G8V2U2"/>
<protein>
    <submittedName>
        <fullName evidence="3">3-hexulose-6-phosphate isomerase</fullName>
    </submittedName>
</protein>
<keyword evidence="3" id="KW-0413">Isomerase</keyword>
<dbReference type="RefSeq" id="WP_327871215.1">
    <property type="nucleotide sequence ID" value="NZ_JARMDF010000043.1"/>
</dbReference>
<evidence type="ECO:0000313" key="3">
    <source>
        <dbReference type="EMBL" id="SDJ60412.1"/>
    </source>
</evidence>
<dbReference type="EMBL" id="FNED01000022">
    <property type="protein sequence ID" value="SDJ60412.1"/>
    <property type="molecule type" value="Genomic_DNA"/>
</dbReference>
<comment type="similarity">
    <text evidence="1">Belongs to the SIS family. PHI subfamily.</text>
</comment>
<dbReference type="CDD" id="cd05005">
    <property type="entry name" value="SIS_PHI"/>
    <property type="match status" value="1"/>
</dbReference>
<dbReference type="NCBIfam" id="TIGR03127">
    <property type="entry name" value="RuMP_HxlB"/>
    <property type="match status" value="1"/>
</dbReference>